<sequence length="213" mass="22775">MWSSGCEELVEAFLRRICRASEWGVEVVSVFSSDVASTSAATQQPEAAEKRELWEKSEPPLSSLSVVGSSCVVAQGGRTGRSAFRETTRSSNTSEPQRIYGGGGVVLWEPYGSPGCLRGGDRVRLVDWPQAVLSDWGQEGGLLMGRRSLSAVCGEVMLIQRTLRAGGEPRAAAHPRATEHCCGEPQSCGQLQPPPHTSCPSSVLTQSDGSRNK</sequence>
<feature type="region of interest" description="Disordered" evidence="1">
    <location>
        <begin position="178"/>
        <end position="213"/>
    </location>
</feature>
<feature type="non-terminal residue" evidence="2">
    <location>
        <position position="213"/>
    </location>
</feature>
<evidence type="ECO:0000313" key="2">
    <source>
        <dbReference type="EMBL" id="KAJ4939903.1"/>
    </source>
</evidence>
<organism evidence="2 3">
    <name type="scientific">Pogonophryne albipinna</name>
    <dbReference type="NCBI Taxonomy" id="1090488"/>
    <lineage>
        <taxon>Eukaryota</taxon>
        <taxon>Metazoa</taxon>
        <taxon>Chordata</taxon>
        <taxon>Craniata</taxon>
        <taxon>Vertebrata</taxon>
        <taxon>Euteleostomi</taxon>
        <taxon>Actinopterygii</taxon>
        <taxon>Neopterygii</taxon>
        <taxon>Teleostei</taxon>
        <taxon>Neoteleostei</taxon>
        <taxon>Acanthomorphata</taxon>
        <taxon>Eupercaria</taxon>
        <taxon>Perciformes</taxon>
        <taxon>Notothenioidei</taxon>
        <taxon>Pogonophryne</taxon>
    </lineage>
</organism>
<accession>A0AAD6BAN4</accession>
<gene>
    <name evidence="2" type="ORF">JOQ06_029339</name>
</gene>
<protein>
    <submittedName>
        <fullName evidence="2">Uncharacterized protein</fullName>
    </submittedName>
</protein>
<reference evidence="2" key="1">
    <citation type="submission" date="2022-11" db="EMBL/GenBank/DDBJ databases">
        <title>Chromosome-level genome of Pogonophryne albipinna.</title>
        <authorList>
            <person name="Jo E."/>
        </authorList>
    </citation>
    <scope>NUCLEOTIDE SEQUENCE</scope>
    <source>
        <strain evidence="2">SGF0006</strain>
        <tissue evidence="2">Muscle</tissue>
    </source>
</reference>
<name>A0AAD6BAN4_9TELE</name>
<dbReference type="AlphaFoldDB" id="A0AAD6BAN4"/>
<evidence type="ECO:0000256" key="1">
    <source>
        <dbReference type="SAM" id="MobiDB-lite"/>
    </source>
</evidence>
<keyword evidence="3" id="KW-1185">Reference proteome</keyword>
<feature type="compositionally biased region" description="Polar residues" evidence="1">
    <location>
        <begin position="198"/>
        <end position="213"/>
    </location>
</feature>
<dbReference type="Proteomes" id="UP001219934">
    <property type="component" value="Unassembled WGS sequence"/>
</dbReference>
<proteinExistence type="predicted"/>
<dbReference type="EMBL" id="JAPTMU010000008">
    <property type="protein sequence ID" value="KAJ4939903.1"/>
    <property type="molecule type" value="Genomic_DNA"/>
</dbReference>
<comment type="caution">
    <text evidence="2">The sequence shown here is derived from an EMBL/GenBank/DDBJ whole genome shotgun (WGS) entry which is preliminary data.</text>
</comment>
<evidence type="ECO:0000313" key="3">
    <source>
        <dbReference type="Proteomes" id="UP001219934"/>
    </source>
</evidence>